<dbReference type="Proteomes" id="UP000469950">
    <property type="component" value="Unassembled WGS sequence"/>
</dbReference>
<proteinExistence type="predicted"/>
<name>A0A833JRW0_MARNT</name>
<dbReference type="EMBL" id="WBMP01000004">
    <property type="protein sequence ID" value="KAE8546526.1"/>
    <property type="molecule type" value="Genomic_DNA"/>
</dbReference>
<sequence length="49" mass="5517">MDFPCLDGDATISAQPRGNPMAETGRPTMKNDELWQWLLHRLCAMVSVI</sequence>
<protein>
    <submittedName>
        <fullName evidence="2">Uncharacterized protein</fullName>
    </submittedName>
</protein>
<dbReference type="AlphaFoldDB" id="A0A833JRW0"/>
<reference evidence="2 3" key="1">
    <citation type="submission" date="2019-10" db="EMBL/GenBank/DDBJ databases">
        <title>Draft genome sequence of Marinobacter hydrocarbonoclasticus NCT7M from the microbiome of the marine copepod.</title>
        <authorList>
            <person name="Nuttall R."/>
            <person name="Sharma G."/>
            <person name="Moisander P."/>
        </authorList>
    </citation>
    <scope>NUCLEOTIDE SEQUENCE [LARGE SCALE GENOMIC DNA]</scope>
    <source>
        <strain evidence="2 3">NCT7M</strain>
    </source>
</reference>
<evidence type="ECO:0000313" key="2">
    <source>
        <dbReference type="EMBL" id="KAE8546526.1"/>
    </source>
</evidence>
<gene>
    <name evidence="2" type="ORF">F6453_1268</name>
</gene>
<accession>A0A833JRW0</accession>
<comment type="caution">
    <text evidence="2">The sequence shown here is derived from an EMBL/GenBank/DDBJ whole genome shotgun (WGS) entry which is preliminary data.</text>
</comment>
<evidence type="ECO:0000256" key="1">
    <source>
        <dbReference type="SAM" id="MobiDB-lite"/>
    </source>
</evidence>
<organism evidence="2 3">
    <name type="scientific">Marinobacter nauticus</name>
    <name type="common">Marinobacter hydrocarbonoclasticus</name>
    <name type="synonym">Marinobacter aquaeolei</name>
    <dbReference type="NCBI Taxonomy" id="2743"/>
    <lineage>
        <taxon>Bacteria</taxon>
        <taxon>Pseudomonadati</taxon>
        <taxon>Pseudomonadota</taxon>
        <taxon>Gammaproteobacteria</taxon>
        <taxon>Pseudomonadales</taxon>
        <taxon>Marinobacteraceae</taxon>
        <taxon>Marinobacter</taxon>
    </lineage>
</organism>
<evidence type="ECO:0000313" key="3">
    <source>
        <dbReference type="Proteomes" id="UP000469950"/>
    </source>
</evidence>
<feature type="region of interest" description="Disordered" evidence="1">
    <location>
        <begin position="1"/>
        <end position="27"/>
    </location>
</feature>